<name>A0A1R4H3C6_9GAMM</name>
<evidence type="ECO:0000313" key="2">
    <source>
        <dbReference type="Proteomes" id="UP000195667"/>
    </source>
</evidence>
<organism evidence="1 2">
    <name type="scientific">Crenothrix polyspora</name>
    <dbReference type="NCBI Taxonomy" id="360316"/>
    <lineage>
        <taxon>Bacteria</taxon>
        <taxon>Pseudomonadati</taxon>
        <taxon>Pseudomonadota</taxon>
        <taxon>Gammaproteobacteria</taxon>
        <taxon>Methylococcales</taxon>
        <taxon>Crenotrichaceae</taxon>
        <taxon>Crenothrix</taxon>
    </lineage>
</organism>
<accession>A0A1R4H3C6</accession>
<sequence>MQVIEISRILIENEDFKNRNRKAATMFTRIRCLPFALVLIMILRKTTKSLQCIVNETVISLGMEEVTASAYSQARYKLKHTAFIELNQKAIVDVVYQDQDFKKFWGKRLLSIDGSKIKDSEHNENSA</sequence>
<dbReference type="Proteomes" id="UP000195667">
    <property type="component" value="Unassembled WGS sequence"/>
</dbReference>
<protein>
    <submittedName>
        <fullName evidence="1">Transposase</fullName>
    </submittedName>
</protein>
<dbReference type="AlphaFoldDB" id="A0A1R4H3C6"/>
<proteinExistence type="predicted"/>
<reference evidence="2" key="1">
    <citation type="submission" date="2017-02" db="EMBL/GenBank/DDBJ databases">
        <authorList>
            <person name="Daims H."/>
        </authorList>
    </citation>
    <scope>NUCLEOTIDE SEQUENCE [LARGE SCALE GENOMIC DNA]</scope>
</reference>
<evidence type="ECO:0000313" key="1">
    <source>
        <dbReference type="EMBL" id="SJM90687.1"/>
    </source>
</evidence>
<gene>
    <name evidence="1" type="ORF">CRENPOLYSF1_1510002</name>
</gene>
<keyword evidence="2" id="KW-1185">Reference proteome</keyword>
<dbReference type="EMBL" id="FUKI01000059">
    <property type="protein sequence ID" value="SJM90687.1"/>
    <property type="molecule type" value="Genomic_DNA"/>
</dbReference>